<dbReference type="Proteomes" id="UP001054837">
    <property type="component" value="Unassembled WGS sequence"/>
</dbReference>
<keyword evidence="2" id="KW-1185">Reference proteome</keyword>
<protein>
    <submittedName>
        <fullName evidence="1">Uncharacterized protein</fullName>
    </submittedName>
</protein>
<dbReference type="AlphaFoldDB" id="A0AAV4SEY4"/>
<name>A0AAV4SEY4_9ARAC</name>
<accession>A0AAV4SEY4</accession>
<evidence type="ECO:0000313" key="1">
    <source>
        <dbReference type="EMBL" id="GIY32047.1"/>
    </source>
</evidence>
<gene>
    <name evidence="1" type="ORF">CDAR_411371</name>
</gene>
<comment type="caution">
    <text evidence="1">The sequence shown here is derived from an EMBL/GenBank/DDBJ whole genome shotgun (WGS) entry which is preliminary data.</text>
</comment>
<sequence>MNFLSKLNLMSSRSNKVDASKGPLHETMLAPRPFEPLHNLLSDSIVRTRSFWFFQMLHSYAIMAGQMKAPVFICLSWTNQVPGPVEFA</sequence>
<organism evidence="1 2">
    <name type="scientific">Caerostris darwini</name>
    <dbReference type="NCBI Taxonomy" id="1538125"/>
    <lineage>
        <taxon>Eukaryota</taxon>
        <taxon>Metazoa</taxon>
        <taxon>Ecdysozoa</taxon>
        <taxon>Arthropoda</taxon>
        <taxon>Chelicerata</taxon>
        <taxon>Arachnida</taxon>
        <taxon>Araneae</taxon>
        <taxon>Araneomorphae</taxon>
        <taxon>Entelegynae</taxon>
        <taxon>Araneoidea</taxon>
        <taxon>Araneidae</taxon>
        <taxon>Caerostris</taxon>
    </lineage>
</organism>
<evidence type="ECO:0000313" key="2">
    <source>
        <dbReference type="Proteomes" id="UP001054837"/>
    </source>
</evidence>
<dbReference type="EMBL" id="BPLQ01007740">
    <property type="protein sequence ID" value="GIY32047.1"/>
    <property type="molecule type" value="Genomic_DNA"/>
</dbReference>
<reference evidence="1 2" key="1">
    <citation type="submission" date="2021-06" db="EMBL/GenBank/DDBJ databases">
        <title>Caerostris darwini draft genome.</title>
        <authorList>
            <person name="Kono N."/>
            <person name="Arakawa K."/>
        </authorList>
    </citation>
    <scope>NUCLEOTIDE SEQUENCE [LARGE SCALE GENOMIC DNA]</scope>
</reference>
<proteinExistence type="predicted"/>